<evidence type="ECO:0000313" key="1">
    <source>
        <dbReference type="EMBL" id="MBT9317697.1"/>
    </source>
</evidence>
<organism evidence="1 2">
    <name type="scientific">Leptothoe spongobia TAU-MAC 1115</name>
    <dbReference type="NCBI Taxonomy" id="1967444"/>
    <lineage>
        <taxon>Bacteria</taxon>
        <taxon>Bacillati</taxon>
        <taxon>Cyanobacteriota</taxon>
        <taxon>Cyanophyceae</taxon>
        <taxon>Nodosilineales</taxon>
        <taxon>Cymatolegaceae</taxon>
        <taxon>Leptothoe</taxon>
        <taxon>Leptothoe spongobia</taxon>
    </lineage>
</organism>
<reference evidence="1" key="2">
    <citation type="journal article" date="2021" name="Mar. Drugs">
        <title>Genome Reduction and Secondary Metabolism of the Marine Sponge-Associated Cyanobacterium Leptothoe.</title>
        <authorList>
            <person name="Konstantinou D."/>
            <person name="Popin R.V."/>
            <person name="Fewer D.P."/>
            <person name="Sivonen K."/>
            <person name="Gkelis S."/>
        </authorList>
    </citation>
    <scope>NUCLEOTIDE SEQUENCE</scope>
    <source>
        <strain evidence="1">TAU-MAC 1115</strain>
    </source>
</reference>
<sequence length="137" mass="15355">MPKKHQGKLLSMEKFREIIRLHDLGYNQTQIARSCAVARSTVQDYIRRATAKGLSYEELQGLSDSEAHQRLGKQRASSVSKTEIEFAPVYRELTRKGVTLALLWQEGLSAYAKLITNSSPKPANIFSTSATRLSQLS</sequence>
<dbReference type="AlphaFoldDB" id="A0A947GMI6"/>
<dbReference type="Pfam" id="PF13551">
    <property type="entry name" value="HTH_29"/>
    <property type="match status" value="1"/>
</dbReference>
<proteinExistence type="predicted"/>
<comment type="caution">
    <text evidence="1">The sequence shown here is derived from an EMBL/GenBank/DDBJ whole genome shotgun (WGS) entry which is preliminary data.</text>
</comment>
<reference evidence="1" key="1">
    <citation type="submission" date="2020-11" db="EMBL/GenBank/DDBJ databases">
        <authorList>
            <person name="Konstantinou D."/>
            <person name="Gkelis S."/>
            <person name="Popin R."/>
            <person name="Fewer D."/>
            <person name="Sivonen K."/>
        </authorList>
    </citation>
    <scope>NUCLEOTIDE SEQUENCE</scope>
    <source>
        <strain evidence="1">TAU-MAC 1115</strain>
    </source>
</reference>
<name>A0A947GMI6_9CYAN</name>
<keyword evidence="2" id="KW-1185">Reference proteome</keyword>
<dbReference type="Gene3D" id="1.10.10.10">
    <property type="entry name" value="Winged helix-like DNA-binding domain superfamily/Winged helix DNA-binding domain"/>
    <property type="match status" value="1"/>
</dbReference>
<gene>
    <name evidence="1" type="ORF">IXB50_19945</name>
</gene>
<protein>
    <submittedName>
        <fullName evidence="1">Helix-turn-helix domain-containing protein</fullName>
    </submittedName>
</protein>
<evidence type="ECO:0000313" key="2">
    <source>
        <dbReference type="Proteomes" id="UP000717364"/>
    </source>
</evidence>
<dbReference type="InterPro" id="IPR036388">
    <property type="entry name" value="WH-like_DNA-bd_sf"/>
</dbReference>
<dbReference type="EMBL" id="JADOES010000055">
    <property type="protein sequence ID" value="MBT9317697.1"/>
    <property type="molecule type" value="Genomic_DNA"/>
</dbReference>
<dbReference type="Proteomes" id="UP000717364">
    <property type="component" value="Unassembled WGS sequence"/>
</dbReference>
<dbReference type="RefSeq" id="WP_215610761.1">
    <property type="nucleotide sequence ID" value="NZ_JADOES010000055.1"/>
</dbReference>
<accession>A0A947GMI6</accession>